<sequence>MSGRPGNRSKNVTSARCSLFAEQQSRVVKCPERRDAEESFDDVEEQVNCFEEQDVDMIVFDVDSFSSPPVCAAETTRLALIVGYGR</sequence>
<keyword evidence="2" id="KW-1185">Reference proteome</keyword>
<protein>
    <submittedName>
        <fullName evidence="1">Uncharacterized protein</fullName>
    </submittedName>
</protein>
<proteinExistence type="predicted"/>
<dbReference type="EMBL" id="JAWJWF010000046">
    <property type="protein sequence ID" value="KAK6624603.1"/>
    <property type="molecule type" value="Genomic_DNA"/>
</dbReference>
<reference evidence="1 2" key="1">
    <citation type="submission" date="2023-09" db="EMBL/GenBank/DDBJ databases">
        <title>Genomes of two closely related lineages of the louse Polyplax serrata with different host specificities.</title>
        <authorList>
            <person name="Martinu J."/>
            <person name="Tarabai H."/>
            <person name="Stefka J."/>
            <person name="Hypsa V."/>
        </authorList>
    </citation>
    <scope>NUCLEOTIDE SEQUENCE [LARGE SCALE GENOMIC DNA]</scope>
    <source>
        <strain evidence="1">98ZLc_SE</strain>
    </source>
</reference>
<evidence type="ECO:0000313" key="2">
    <source>
        <dbReference type="Proteomes" id="UP001359485"/>
    </source>
</evidence>
<comment type="caution">
    <text evidence="1">The sequence shown here is derived from an EMBL/GenBank/DDBJ whole genome shotgun (WGS) entry which is preliminary data.</text>
</comment>
<evidence type="ECO:0000313" key="1">
    <source>
        <dbReference type="EMBL" id="KAK6624603.1"/>
    </source>
</evidence>
<accession>A0ABR1AQ42</accession>
<gene>
    <name evidence="1" type="ORF">RUM44_011462</name>
</gene>
<name>A0ABR1AQ42_POLSC</name>
<organism evidence="1 2">
    <name type="scientific">Polyplax serrata</name>
    <name type="common">Common mouse louse</name>
    <dbReference type="NCBI Taxonomy" id="468196"/>
    <lineage>
        <taxon>Eukaryota</taxon>
        <taxon>Metazoa</taxon>
        <taxon>Ecdysozoa</taxon>
        <taxon>Arthropoda</taxon>
        <taxon>Hexapoda</taxon>
        <taxon>Insecta</taxon>
        <taxon>Pterygota</taxon>
        <taxon>Neoptera</taxon>
        <taxon>Paraneoptera</taxon>
        <taxon>Psocodea</taxon>
        <taxon>Troctomorpha</taxon>
        <taxon>Phthiraptera</taxon>
        <taxon>Anoplura</taxon>
        <taxon>Polyplacidae</taxon>
        <taxon>Polyplax</taxon>
    </lineage>
</organism>
<dbReference type="Proteomes" id="UP001359485">
    <property type="component" value="Unassembled WGS sequence"/>
</dbReference>